<organism evidence="1 2">
    <name type="scientific">Tannerella sp. oral taxon BU063 isolate Cell 1/3</name>
    <dbReference type="NCBI Taxonomy" id="1411022"/>
    <lineage>
        <taxon>Bacteria</taxon>
        <taxon>Pseudomonadati</taxon>
        <taxon>Bacteroidota</taxon>
        <taxon>Bacteroidia</taxon>
        <taxon>Bacteroidales</taxon>
        <taxon>Tannerellaceae</taxon>
        <taxon>Tannerella</taxon>
    </lineage>
</organism>
<dbReference type="Proteomes" id="UP000034982">
    <property type="component" value="Unassembled WGS sequence"/>
</dbReference>
<gene>
    <name evidence="1" type="ORF">T230_14465</name>
</gene>
<dbReference type="EMBL" id="AYYE01001234">
    <property type="protein sequence ID" value="ETK06061.1"/>
    <property type="molecule type" value="Genomic_DNA"/>
</dbReference>
<dbReference type="AlphaFoldDB" id="W2CHT9"/>
<comment type="caution">
    <text evidence="1">The sequence shown here is derived from an EMBL/GenBank/DDBJ whole genome shotgun (WGS) entry which is preliminary data.</text>
</comment>
<reference evidence="1 2" key="1">
    <citation type="submission" date="2013-11" db="EMBL/GenBank/DDBJ databases">
        <title>Single cell genomics of uncultured Tannerella BU063 (oral taxon 286).</title>
        <authorList>
            <person name="Beall C.J."/>
            <person name="Campbell A.G."/>
            <person name="Griffen A.L."/>
            <person name="Podar M."/>
            <person name="Leys E.J."/>
        </authorList>
    </citation>
    <scope>NUCLEOTIDE SEQUENCE [LARGE SCALE GENOMIC DNA]</scope>
    <source>
        <strain evidence="1">Cell 1/3</strain>
    </source>
</reference>
<evidence type="ECO:0008006" key="3">
    <source>
        <dbReference type="Google" id="ProtNLM"/>
    </source>
</evidence>
<sequence>MFSSEGVGAYCIRPIRRPRQGDECGYVDIEGYKLFGSIPEDQLSYGYRPWGKENTLFIGWTYFTYNLEGETLTMSNGVDIDGPRYVFKRLRK</sequence>
<name>W2CHT9_9BACT</name>
<evidence type="ECO:0000313" key="1">
    <source>
        <dbReference type="EMBL" id="ETK06061.1"/>
    </source>
</evidence>
<protein>
    <recommendedName>
        <fullName evidence="3">Lipocalin-like domain-containing protein</fullName>
    </recommendedName>
</protein>
<proteinExistence type="predicted"/>
<accession>W2CHT9</accession>
<evidence type="ECO:0000313" key="2">
    <source>
        <dbReference type="Proteomes" id="UP000034982"/>
    </source>
</evidence>